<dbReference type="Pfam" id="PF00109">
    <property type="entry name" value="ketoacyl-synt"/>
    <property type="match status" value="1"/>
</dbReference>
<evidence type="ECO:0000259" key="9">
    <source>
        <dbReference type="PROSITE" id="PS50075"/>
    </source>
</evidence>
<dbReference type="PROSITE" id="PS52004">
    <property type="entry name" value="KS3_2"/>
    <property type="match status" value="1"/>
</dbReference>
<evidence type="ECO:0000256" key="2">
    <source>
        <dbReference type="ARBA" id="ARBA00006432"/>
    </source>
</evidence>
<evidence type="ECO:0000313" key="12">
    <source>
        <dbReference type="Proteomes" id="UP001215143"/>
    </source>
</evidence>
<dbReference type="Gene3D" id="3.40.47.10">
    <property type="match status" value="1"/>
</dbReference>
<dbReference type="InterPro" id="IPR042099">
    <property type="entry name" value="ANL_N_sf"/>
</dbReference>
<feature type="domain" description="Carrier" evidence="9">
    <location>
        <begin position="19"/>
        <end position="94"/>
    </location>
</feature>
<dbReference type="SMART" id="SM00823">
    <property type="entry name" value="PKS_PP"/>
    <property type="match status" value="2"/>
</dbReference>
<dbReference type="SUPFAM" id="SSF52151">
    <property type="entry name" value="FabD/lysophospholipase-like"/>
    <property type="match status" value="1"/>
</dbReference>
<feature type="domain" description="Ketosynthase family 3 (KS3)" evidence="10">
    <location>
        <begin position="114"/>
        <end position="532"/>
    </location>
</feature>
<keyword evidence="12" id="KW-1185">Reference proteome</keyword>
<dbReference type="SUPFAM" id="SSF56801">
    <property type="entry name" value="Acetyl-CoA synthetase-like"/>
    <property type="match status" value="1"/>
</dbReference>
<dbReference type="RefSeq" id="WP_274271764.1">
    <property type="nucleotide sequence ID" value="NZ_CP117834.1"/>
</dbReference>
<evidence type="ECO:0000256" key="3">
    <source>
        <dbReference type="ARBA" id="ARBA00022450"/>
    </source>
</evidence>
<dbReference type="InterPro" id="IPR016039">
    <property type="entry name" value="Thiolase-like"/>
</dbReference>
<dbReference type="SUPFAM" id="SSF47336">
    <property type="entry name" value="ACP-like"/>
    <property type="match status" value="3"/>
</dbReference>
<dbReference type="InterPro" id="IPR001242">
    <property type="entry name" value="Condensation_dom"/>
</dbReference>
<dbReference type="Pfam" id="PF00550">
    <property type="entry name" value="PP-binding"/>
    <property type="match status" value="3"/>
</dbReference>
<dbReference type="Pfam" id="PF16197">
    <property type="entry name" value="KAsynt_C_assoc"/>
    <property type="match status" value="1"/>
</dbReference>
<evidence type="ECO:0000256" key="8">
    <source>
        <dbReference type="SAM" id="MobiDB-lite"/>
    </source>
</evidence>
<dbReference type="InterPro" id="IPR018201">
    <property type="entry name" value="Ketoacyl_synth_AS"/>
</dbReference>
<dbReference type="Pfam" id="PF02801">
    <property type="entry name" value="Ketoacyl-synt_C"/>
    <property type="match status" value="1"/>
</dbReference>
<dbReference type="Gene3D" id="3.30.559.10">
    <property type="entry name" value="Chloramphenicol acetyltransferase-like domain"/>
    <property type="match status" value="1"/>
</dbReference>
<dbReference type="Pfam" id="PF00668">
    <property type="entry name" value="Condensation"/>
    <property type="match status" value="1"/>
</dbReference>
<dbReference type="CDD" id="cd19531">
    <property type="entry name" value="LCL_NRPS-like"/>
    <property type="match status" value="1"/>
</dbReference>
<dbReference type="PROSITE" id="PS00606">
    <property type="entry name" value="KS3_1"/>
    <property type="match status" value="1"/>
</dbReference>
<dbReference type="Gene3D" id="1.10.1200.10">
    <property type="entry name" value="ACP-like"/>
    <property type="match status" value="3"/>
</dbReference>
<dbReference type="SUPFAM" id="SSF55048">
    <property type="entry name" value="Probable ACP-binding domain of malonyl-CoA ACP transacylase"/>
    <property type="match status" value="1"/>
</dbReference>
<dbReference type="InterPro" id="IPR036736">
    <property type="entry name" value="ACP-like_sf"/>
</dbReference>
<reference evidence="11 12" key="1">
    <citation type="submission" date="2023-02" db="EMBL/GenBank/DDBJ databases">
        <authorList>
            <person name="Liu G."/>
        </authorList>
    </citation>
    <scope>NUCLEOTIDE SEQUENCE [LARGE SCALE GENOMIC DNA]</scope>
    <source>
        <strain evidence="11 12">DSM 23008</strain>
    </source>
</reference>
<comment type="similarity">
    <text evidence="7">In the C-terminal section; belongs to the NRP synthetase family.</text>
</comment>
<dbReference type="InterPro" id="IPR020841">
    <property type="entry name" value="PKS_Beta-ketoAc_synthase_dom"/>
</dbReference>
<dbReference type="InterPro" id="IPR005814">
    <property type="entry name" value="Aminotrans_3"/>
</dbReference>
<gene>
    <name evidence="11" type="ORF">PQ477_10900</name>
</gene>
<dbReference type="InterPro" id="IPR015424">
    <property type="entry name" value="PyrdxlP-dep_Trfase"/>
</dbReference>
<keyword evidence="6" id="KW-0663">Pyridoxal phosphate</keyword>
<dbReference type="Proteomes" id="UP001215143">
    <property type="component" value="Chromosome"/>
</dbReference>
<dbReference type="InterPro" id="IPR016036">
    <property type="entry name" value="Malonyl_transacylase_ACP-bd"/>
</dbReference>
<dbReference type="SUPFAM" id="SSF53383">
    <property type="entry name" value="PLP-dependent transferases"/>
    <property type="match status" value="1"/>
</dbReference>
<name>A0ABY7W0F9_9BACI</name>
<keyword evidence="3" id="KW-0596">Phosphopantetheine</keyword>
<dbReference type="InterPro" id="IPR045851">
    <property type="entry name" value="AMP-bd_C_sf"/>
</dbReference>
<feature type="domain" description="Carrier" evidence="9">
    <location>
        <begin position="1012"/>
        <end position="1087"/>
    </location>
</feature>
<dbReference type="Pfam" id="PF00501">
    <property type="entry name" value="AMP-binding"/>
    <property type="match status" value="1"/>
</dbReference>
<dbReference type="CDD" id="cd00833">
    <property type="entry name" value="PKS"/>
    <property type="match status" value="1"/>
</dbReference>
<evidence type="ECO:0000256" key="4">
    <source>
        <dbReference type="ARBA" id="ARBA00022553"/>
    </source>
</evidence>
<dbReference type="Gene3D" id="3.30.559.30">
    <property type="entry name" value="Nonribosomal peptide synthetase, condensation domain"/>
    <property type="match status" value="1"/>
</dbReference>
<dbReference type="InterPro" id="IPR015421">
    <property type="entry name" value="PyrdxlP-dep_Trfase_major"/>
</dbReference>
<dbReference type="InterPro" id="IPR015422">
    <property type="entry name" value="PyrdxlP-dep_Trfase_small"/>
</dbReference>
<dbReference type="InterPro" id="IPR032821">
    <property type="entry name" value="PKS_assoc"/>
</dbReference>
<dbReference type="SMART" id="SM00825">
    <property type="entry name" value="PKS_KS"/>
    <property type="match status" value="1"/>
</dbReference>
<comment type="similarity">
    <text evidence="2">Belongs to the ATP-dependent AMP-binding enzyme family.</text>
</comment>
<evidence type="ECO:0000256" key="7">
    <source>
        <dbReference type="ARBA" id="ARBA00029443"/>
    </source>
</evidence>
<evidence type="ECO:0000256" key="1">
    <source>
        <dbReference type="ARBA" id="ARBA00001957"/>
    </source>
</evidence>
<sequence>MTINNQTDVKKNKRVKKNNVENKIYVVIIEELCKLTGEINVDEETGFFDTGLDSNQILLLQEGIEDRLNITLSSTATLDYPNVKELFTYINSLLNKEKSDLNINPINAKKINTNRDVAVVGMSCRFPGGANTPEEFWEVLINNIDPIKAAPKERWKLDPLANDNVKTIVGGYLDKVDEFDPLFFGISIKEAEALDPQHRILLELTWEAIEDAGWDPKDLEGSKTGVFIGITNSDYSQVGRDYGITPGPYSLTGTMNNSASGRISYTYGFNGPSISIDTACSSSIVAVQQAIMNLREGTCGVAIAAGVNLILRSESHASFSSLQALSPSGRCRSFDSMADGYIRSEGAALVVLKPLEDAIKNGDTIYGVLKGVSTNHDGQSGGYTVPNGRAQQSVIKEALKDAGLKPQDIDYIEAHGSGTKIGDPQEVNSLQEIFKERNEPALLGSVKSNIGHTEVVAGMAGLFKILLSLRYNQIPANLHYNKGNPLINWEKNSLKIIDKNTKWEKNAINSMRRAGLTSIGINGTNAHLIVEEAPEIKTNNETDMVRDYQLFTISSRNERNLKETIKELVKLCESPNVDLENLCQNLNLKRSLHDNKISFSTNTLLDLQEKLKKIGSDIPSYVKNHITDKEKPVVFLFTGQGSQYLNMARDLYEDSNVFRDTLTKLSKAFIPYIKVSIIDILYKPSKDNHALGRALYTQPIIFSVQVALVELWKSLGIEPDYLIGHSIGEYAAAYADGMMELKDAIYMVATRAEIMDQSNATGEMLSILATIETVRELIKDYPDISIAAINTTENITISGSSESISFIKTKANKARIFVEKLDVTNAYHSNFMKADAEKLTDKFKTIIFRRPTSRFISTVTGSTSVEKVEINSEYWGRQLKEPVLFSQAINTVDSLGGKVFLEIGTTATLAGLVAQILPSSSYSFLVSLRKAGSNWKHFLESVGKLWELGYKINFKALYNKRMMRTKIPVTKFDKKKIWFSEPERIQQKIVINKKDQTSNNLIMEVDAEFEQNKVSEGLYAVISKITGITKSDITDTVNLFSLGFDSLMMVHLKNYIQDEYQIEVPTNVFYMDLQTIEAIKSYIVRHFSQLKITRKDNLITEINNENCSLEDTGKVDIDVIKKTRLNGHETFENLINRQLDIMEKQIDLIEKQSEKNFNQIVTTPPKTEEKKMRAMRPLANHTLNERQLSFLDEFTDKWTTKTSSSRDYAVKYRESLVDWIENLNYDHSLKKIVYPIVSVASKGSKFTDIDGNEFIDTSMGFGVSFFGHSPEFITKAIKQQLEKGMELGPQSAVVGEVTDLIKELTGTERVTYCNSGTEAVMASLRIARSVTKKNKIVKFTNSYHGTFDGILAEVTDRSTGPQAIGTPDSMVEDTVVLSYGTYESLETIETLGNSLAAVLVEPVQSRNPNFQPKEFLKKLREVCSKNRIALIFDEMITGFRVMPGGAQQYFGVNADIVTYGKLIGGGMPLGIIAGKKDYLDILDGGYWGFNDNSYPSANVSSFGGTFCKHPLTMAATKAALQKIKQEGSDLISKANSVTNYLVREANQFFEREFVPLKLDSFGSMYRFQPGVSKNMSTLSYELNLFFRIMMDEGIYIWERRTCVMSVEHTKEDVKGILNALRRSVKRIREGGFEFRSIPTSPLEDEHLNKKSEEQPSISEDTQNQELSEEESRVFFLSNLKGGNEAYQIKGVYNLSGKIDVSKLKRSFEEISKIHEALRASYCIQNNSVKRIVSKEINQEYEVFDLRKSTSKKAYNDFWDKTFDLSIAPLWRWALVTHENGEQKLHLNFHHIIADGGSLNILMQDLMKFFNGESILEPEKQYTDYIIQSKSYINTSLAQSQKKWWESMLSPAPPSLNLPTDASRPEVNTFQGKSVYFNINIEVLNQVRELAKQTSSTVVMVFLAIWVAFLGRLSNQTDFCVGVPWDQRNNGNFNRTVGMFAETLPIRVQPAFSQSFLEILQEIKDCCLNAYGNSNYSLNRLLDDLEISRDMSRNPIFDVMFNYENDLKRIINLDGVEVKLGETDVKNAQFDLFLDMFERKEGVFCNLTYSSEIYSEKRVTNWIGYFKQFLDNTLNDPNILLKDISFLSKEESNNILKNGEGPKYEISEDLSINQLLVDSFQNNSSNSAVITNSENVSYSDLEYRSNRLATAILNAGVEPGERIAILLPRTPNLMVALLACIKTGCTFIPVDLNLPTERINYMLNDSQVKLILNDTGIAPLNIKSINVLDNLNNEVIEINEKRSLNDTAYILYTSGSTGKPKGVEITNEAFINFIIGITSSLELADNPRFACLTTVSFDIFLLETIVCLVNNGCIILGNENETRDPELIKKLVLKGKVNCLQMTPTRLKLLSSNPIVFKETLYQIQTLVVGGESFPTELLETLREFENLRVFNVYGPTETCIWSTFKELTVSNAINVGSPIMNTNVYILDENMNILPEGIEGDLWIGGKGLSKGYINLESLTLKRFRNNPFKEGKIYLTGDKAFWKNGEIVYCGRSDDQVKIRGYRIEIGEIETILNNHPEIEFGAVAIKQIDQSEGEIIAYYKSKIDISESEIRQWLQKTLPNYMMPSYIMKTDAIPQNQNGKIIRELLPTPVLKKSSETIDYSNSDSEVIKLIHIWKRILGSKQIGLNDSFFDLGGNSLKIVLLHSEIENIYPGLVSVADLFSSPTITKLNELLIQKKKRKLPLKEVQMPSEWFDKNKTIPEKITRVVKPETVEGIKELATDFNVESTEILTTIFAFYLSKVTNNKYIPIYSIVEFDEFSLQEFDFTKGTDLSTVLNLVANNGLNKKTISNNQMSNSLKDRSIYIGFGSIDKINNKQKLNMKIALEQGKNETKIHFILCESMNEKKIQEHFENYLGILDSLVRKKQVH</sequence>
<dbReference type="PANTHER" id="PTHR43775">
    <property type="entry name" value="FATTY ACID SYNTHASE"/>
    <property type="match status" value="1"/>
</dbReference>
<dbReference type="PROSITE" id="PS00455">
    <property type="entry name" value="AMP_BINDING"/>
    <property type="match status" value="1"/>
</dbReference>
<dbReference type="Gene3D" id="3.40.50.12780">
    <property type="entry name" value="N-terminal domain of ligase-like"/>
    <property type="match status" value="1"/>
</dbReference>
<dbReference type="CDD" id="cd05930">
    <property type="entry name" value="A_NRPS"/>
    <property type="match status" value="1"/>
</dbReference>
<feature type="region of interest" description="Disordered" evidence="8">
    <location>
        <begin position="1637"/>
        <end position="1669"/>
    </location>
</feature>
<dbReference type="InterPro" id="IPR009081">
    <property type="entry name" value="PP-bd_ACP"/>
</dbReference>
<dbReference type="CDD" id="cd00610">
    <property type="entry name" value="OAT_like"/>
    <property type="match status" value="1"/>
</dbReference>
<dbReference type="SUPFAM" id="SSF52777">
    <property type="entry name" value="CoA-dependent acyltransferases"/>
    <property type="match status" value="2"/>
</dbReference>
<dbReference type="Gene3D" id="3.40.640.10">
    <property type="entry name" value="Type I PLP-dependent aspartate aminotransferase-like (Major domain)"/>
    <property type="match status" value="1"/>
</dbReference>
<feature type="compositionally biased region" description="Basic and acidic residues" evidence="8">
    <location>
        <begin position="1643"/>
        <end position="1653"/>
    </location>
</feature>
<accession>A0ABY7W0F9</accession>
<dbReference type="Gene3D" id="3.30.300.30">
    <property type="match status" value="1"/>
</dbReference>
<dbReference type="EMBL" id="CP117834">
    <property type="protein sequence ID" value="WDF02031.1"/>
    <property type="molecule type" value="Genomic_DNA"/>
</dbReference>
<dbReference type="Pfam" id="PF00698">
    <property type="entry name" value="Acyl_transf_1"/>
    <property type="match status" value="1"/>
</dbReference>
<evidence type="ECO:0000259" key="10">
    <source>
        <dbReference type="PROSITE" id="PS52004"/>
    </source>
</evidence>
<dbReference type="InterPro" id="IPR010071">
    <property type="entry name" value="AA_adenyl_dom"/>
</dbReference>
<dbReference type="InterPro" id="IPR020845">
    <property type="entry name" value="AMP-binding_CS"/>
</dbReference>
<feature type="domain" description="Carrier" evidence="9">
    <location>
        <begin position="2603"/>
        <end position="2678"/>
    </location>
</feature>
<dbReference type="NCBIfam" id="TIGR01733">
    <property type="entry name" value="AA-adenyl-dom"/>
    <property type="match status" value="1"/>
</dbReference>
<dbReference type="PANTHER" id="PTHR43775:SF37">
    <property type="entry name" value="SI:DKEY-61P9.11"/>
    <property type="match status" value="1"/>
</dbReference>
<feature type="compositionally biased region" description="Polar residues" evidence="8">
    <location>
        <begin position="1654"/>
        <end position="1665"/>
    </location>
</feature>
<dbReference type="SUPFAM" id="SSF53901">
    <property type="entry name" value="Thiolase-like"/>
    <property type="match status" value="1"/>
</dbReference>
<dbReference type="Gene3D" id="3.30.70.3290">
    <property type="match status" value="1"/>
</dbReference>
<keyword evidence="4" id="KW-0597">Phosphoprotein</keyword>
<dbReference type="InterPro" id="IPR001227">
    <property type="entry name" value="Ac_transferase_dom_sf"/>
</dbReference>
<dbReference type="Gene3D" id="3.90.1150.10">
    <property type="entry name" value="Aspartate Aminotransferase, domain 1"/>
    <property type="match status" value="1"/>
</dbReference>
<dbReference type="InterPro" id="IPR023213">
    <property type="entry name" value="CAT-like_dom_sf"/>
</dbReference>
<organism evidence="11 12">
    <name type="scientific">Shouchella hunanensis</name>
    <dbReference type="NCBI Taxonomy" id="766894"/>
    <lineage>
        <taxon>Bacteria</taxon>
        <taxon>Bacillati</taxon>
        <taxon>Bacillota</taxon>
        <taxon>Bacilli</taxon>
        <taxon>Bacillales</taxon>
        <taxon>Bacillaceae</taxon>
        <taxon>Shouchella</taxon>
    </lineage>
</organism>
<dbReference type="InterPro" id="IPR000873">
    <property type="entry name" value="AMP-dep_synth/lig_dom"/>
</dbReference>
<dbReference type="PROSITE" id="PS50075">
    <property type="entry name" value="CARRIER"/>
    <property type="match status" value="3"/>
</dbReference>
<evidence type="ECO:0000256" key="6">
    <source>
        <dbReference type="ARBA" id="ARBA00022898"/>
    </source>
</evidence>
<evidence type="ECO:0000256" key="5">
    <source>
        <dbReference type="ARBA" id="ARBA00022679"/>
    </source>
</evidence>
<dbReference type="SMART" id="SM00827">
    <property type="entry name" value="PKS_AT"/>
    <property type="match status" value="1"/>
</dbReference>
<dbReference type="Gene3D" id="3.40.366.10">
    <property type="entry name" value="Malonyl-Coenzyme A Acyl Carrier Protein, domain 2"/>
    <property type="match status" value="1"/>
</dbReference>
<evidence type="ECO:0000313" key="11">
    <source>
        <dbReference type="EMBL" id="WDF02031.1"/>
    </source>
</evidence>
<protein>
    <submittedName>
        <fullName evidence="11">Amino acid adenylation domain-containing protein</fullName>
    </submittedName>
</protein>
<proteinExistence type="inferred from homology"/>
<dbReference type="InterPro" id="IPR014031">
    <property type="entry name" value="Ketoacyl_synth_C"/>
</dbReference>
<dbReference type="InterPro" id="IPR014043">
    <property type="entry name" value="Acyl_transferase_dom"/>
</dbReference>
<comment type="cofactor">
    <cofactor evidence="1">
        <name>pantetheine 4'-phosphate</name>
        <dbReference type="ChEBI" id="CHEBI:47942"/>
    </cofactor>
</comment>
<dbReference type="InterPro" id="IPR016035">
    <property type="entry name" value="Acyl_Trfase/lysoPLipase"/>
</dbReference>
<dbReference type="InterPro" id="IPR020806">
    <property type="entry name" value="PKS_PP-bd"/>
</dbReference>
<dbReference type="InterPro" id="IPR014030">
    <property type="entry name" value="Ketoacyl_synth_N"/>
</dbReference>
<keyword evidence="5" id="KW-0808">Transferase</keyword>
<dbReference type="Pfam" id="PF00202">
    <property type="entry name" value="Aminotran_3"/>
    <property type="match status" value="1"/>
</dbReference>
<dbReference type="InterPro" id="IPR050091">
    <property type="entry name" value="PKS_NRPS_Biosynth_Enz"/>
</dbReference>